<evidence type="ECO:0000313" key="2">
    <source>
        <dbReference type="EMBL" id="MDR6288175.1"/>
    </source>
</evidence>
<evidence type="ECO:0008006" key="4">
    <source>
        <dbReference type="Google" id="ProtNLM"/>
    </source>
</evidence>
<protein>
    <recommendedName>
        <fullName evidence="4">Spy/CpxP family protein refolding chaperone</fullName>
    </recommendedName>
</protein>
<proteinExistence type="predicted"/>
<accession>A0ABU1JHT6</accession>
<dbReference type="InterPro" id="IPR006311">
    <property type="entry name" value="TAT_signal"/>
</dbReference>
<keyword evidence="3" id="KW-1185">Reference proteome</keyword>
<evidence type="ECO:0000256" key="1">
    <source>
        <dbReference type="SAM" id="SignalP"/>
    </source>
</evidence>
<organism evidence="2 3">
    <name type="scientific">Inquilinus ginsengisoli</name>
    <dbReference type="NCBI Taxonomy" id="363840"/>
    <lineage>
        <taxon>Bacteria</taxon>
        <taxon>Pseudomonadati</taxon>
        <taxon>Pseudomonadota</taxon>
        <taxon>Alphaproteobacteria</taxon>
        <taxon>Rhodospirillales</taxon>
        <taxon>Rhodospirillaceae</taxon>
        <taxon>Inquilinus</taxon>
    </lineage>
</organism>
<dbReference type="PROSITE" id="PS51318">
    <property type="entry name" value="TAT"/>
    <property type="match status" value="1"/>
</dbReference>
<feature type="chain" id="PRO_5045645905" description="Spy/CpxP family protein refolding chaperone" evidence="1">
    <location>
        <begin position="26"/>
        <end position="156"/>
    </location>
</feature>
<reference evidence="2 3" key="1">
    <citation type="submission" date="2023-07" db="EMBL/GenBank/DDBJ databases">
        <title>Sorghum-associated microbial communities from plants grown in Nebraska, USA.</title>
        <authorList>
            <person name="Schachtman D."/>
        </authorList>
    </citation>
    <scope>NUCLEOTIDE SEQUENCE [LARGE SCALE GENOMIC DNA]</scope>
    <source>
        <strain evidence="2 3">584</strain>
    </source>
</reference>
<comment type="caution">
    <text evidence="2">The sequence shown here is derived from an EMBL/GenBank/DDBJ whole genome shotgun (WGS) entry which is preliminary data.</text>
</comment>
<dbReference type="Proteomes" id="UP001262410">
    <property type="component" value="Unassembled WGS sequence"/>
</dbReference>
<sequence length="156" mass="16389">MSHANSTRGALLTVALALGVAGASAAAPPVQALRDGAPSGTAVPFDRVDPHGWAPCSSWLGDGVMEDLAWMRGVIRPNEAQRSSFDALVSAAGRARETVRSACAEGSPTELDAIHRQIEAMLQAAEIICPAYDALYRVLSDDQKRRLDSALRHAGG</sequence>
<dbReference type="InterPro" id="IPR012899">
    <property type="entry name" value="LTXXQ"/>
</dbReference>
<keyword evidence="1" id="KW-0732">Signal</keyword>
<name>A0ABU1JHT6_9PROT</name>
<feature type="signal peptide" evidence="1">
    <location>
        <begin position="1"/>
        <end position="25"/>
    </location>
</feature>
<dbReference type="RefSeq" id="WP_309792145.1">
    <property type="nucleotide sequence ID" value="NZ_JAVDPW010000001.1"/>
</dbReference>
<gene>
    <name evidence="2" type="ORF">E9232_000674</name>
</gene>
<evidence type="ECO:0000313" key="3">
    <source>
        <dbReference type="Proteomes" id="UP001262410"/>
    </source>
</evidence>
<dbReference type="Pfam" id="PF07813">
    <property type="entry name" value="LTXXQ"/>
    <property type="match status" value="1"/>
</dbReference>
<dbReference type="EMBL" id="JAVDPW010000001">
    <property type="protein sequence ID" value="MDR6288175.1"/>
    <property type="molecule type" value="Genomic_DNA"/>
</dbReference>